<sequence length="369" mass="42367">MAAVASNHFVSWDDFVRIRNSQDEHIGREFTTLRQTLEDLDRKLNSVEQSLRGEIDDLRGKVDGLRGKIDRLKGEIDRLKGEIDVLKDEIRELRGEIDGIKDEIRGLRNDIRGHTARFDRLEQRFDHLELDNIRMAARFQNFMLKNPVLRITPLPAYDPTHGIRQPNAALFPRHAKDFYALRHPSNDRHRQMLAYLVSFYDIQLSIPESSYEEDEDEVGLEESDSERAAELLEGILGLNEDNFIKFRERAAEMGRRRTPPATKRSQPPAQEGYEAEGPRQRLQLRPYIPAEDKSFSSEDMDHGRLLWRARTRSTPPSQRITLNNLLRATADAEKPAEELADRPTEETAAPPAGSGASSLTRPFTNPREP</sequence>
<reference evidence="1 2" key="1">
    <citation type="journal article" date="2021" name="Nat. Commun.">
        <title>Genetic determinants of endophytism in the Arabidopsis root mycobiome.</title>
        <authorList>
            <person name="Mesny F."/>
            <person name="Miyauchi S."/>
            <person name="Thiergart T."/>
            <person name="Pickel B."/>
            <person name="Atanasova L."/>
            <person name="Karlsson M."/>
            <person name="Huettel B."/>
            <person name="Barry K.W."/>
            <person name="Haridas S."/>
            <person name="Chen C."/>
            <person name="Bauer D."/>
            <person name="Andreopoulos W."/>
            <person name="Pangilinan J."/>
            <person name="LaButti K."/>
            <person name="Riley R."/>
            <person name="Lipzen A."/>
            <person name="Clum A."/>
            <person name="Drula E."/>
            <person name="Henrissat B."/>
            <person name="Kohler A."/>
            <person name="Grigoriev I.V."/>
            <person name="Martin F.M."/>
            <person name="Hacquard S."/>
        </authorList>
    </citation>
    <scope>NUCLEOTIDE SEQUENCE [LARGE SCALE GENOMIC DNA]</scope>
    <source>
        <strain evidence="1 2">MPI-SDFR-AT-0079</strain>
    </source>
</reference>
<protein>
    <submittedName>
        <fullName evidence="1">Uncharacterized protein</fullName>
    </submittedName>
</protein>
<evidence type="ECO:0000313" key="1">
    <source>
        <dbReference type="EMBL" id="KAH6613345.1"/>
    </source>
</evidence>
<keyword evidence="2" id="KW-1185">Reference proteome</keyword>
<accession>A0ACB7NYT0</accession>
<proteinExistence type="predicted"/>
<dbReference type="Proteomes" id="UP000724584">
    <property type="component" value="Unassembled WGS sequence"/>
</dbReference>
<gene>
    <name evidence="1" type="ORF">F5144DRAFT_401227</name>
</gene>
<evidence type="ECO:0000313" key="2">
    <source>
        <dbReference type="Proteomes" id="UP000724584"/>
    </source>
</evidence>
<name>A0ACB7NYT0_9PEZI</name>
<comment type="caution">
    <text evidence="1">The sequence shown here is derived from an EMBL/GenBank/DDBJ whole genome shotgun (WGS) entry which is preliminary data.</text>
</comment>
<organism evidence="1 2">
    <name type="scientific">Chaetomium tenue</name>
    <dbReference type="NCBI Taxonomy" id="1854479"/>
    <lineage>
        <taxon>Eukaryota</taxon>
        <taxon>Fungi</taxon>
        <taxon>Dikarya</taxon>
        <taxon>Ascomycota</taxon>
        <taxon>Pezizomycotina</taxon>
        <taxon>Sordariomycetes</taxon>
        <taxon>Sordariomycetidae</taxon>
        <taxon>Sordariales</taxon>
        <taxon>Chaetomiaceae</taxon>
        <taxon>Chaetomium</taxon>
    </lineage>
</organism>
<dbReference type="EMBL" id="JAGIZQ010000008">
    <property type="protein sequence ID" value="KAH6613345.1"/>
    <property type="molecule type" value="Genomic_DNA"/>
</dbReference>